<proteinExistence type="predicted"/>
<comment type="caution">
    <text evidence="4">The sequence shown here is derived from an EMBL/GenBank/DDBJ whole genome shotgun (WGS) entry which is preliminary data.</text>
</comment>
<accession>A0A0W1KMV7</accession>
<keyword evidence="2 4" id="KW-0067">ATP-binding</keyword>
<dbReference type="STRING" id="59561.AQZ59_00385"/>
<dbReference type="PANTHER" id="PTHR43158">
    <property type="entry name" value="SKFA PEPTIDE EXPORT ATP-BINDING PROTEIN SKFE"/>
    <property type="match status" value="1"/>
</dbReference>
<name>A0A0W1KMV7_9ACTO</name>
<keyword evidence="4" id="KW-0378">Hydrolase</keyword>
<dbReference type="GO" id="GO:0005524">
    <property type="term" value="F:ATP binding"/>
    <property type="evidence" value="ECO:0007669"/>
    <property type="project" value="UniProtKB-KW"/>
</dbReference>
<dbReference type="PROSITE" id="PS00211">
    <property type="entry name" value="ABC_TRANSPORTER_1"/>
    <property type="match status" value="1"/>
</dbReference>
<dbReference type="GO" id="GO:0016887">
    <property type="term" value="F:ATP hydrolysis activity"/>
    <property type="evidence" value="ECO:0007669"/>
    <property type="project" value="InterPro"/>
</dbReference>
<dbReference type="InterPro" id="IPR003593">
    <property type="entry name" value="AAA+_ATPase"/>
</dbReference>
<dbReference type="InterPro" id="IPR017871">
    <property type="entry name" value="ABC_transporter-like_CS"/>
</dbReference>
<dbReference type="EMBL" id="LNIZ01000001">
    <property type="protein sequence ID" value="KTF05075.1"/>
    <property type="molecule type" value="Genomic_DNA"/>
</dbReference>
<evidence type="ECO:0000256" key="1">
    <source>
        <dbReference type="ARBA" id="ARBA00022741"/>
    </source>
</evidence>
<dbReference type="PATRIC" id="fig|59561.3.peg.379"/>
<keyword evidence="1" id="KW-0547">Nucleotide-binding</keyword>
<evidence type="ECO:0000259" key="3">
    <source>
        <dbReference type="PROSITE" id="PS50893"/>
    </source>
</evidence>
<reference evidence="4 5" key="1">
    <citation type="submission" date="2015-11" db="EMBL/GenBank/DDBJ databases">
        <title>Draft Genome Sequence of the Type Strain Trueperella bernardiae LCDC 89-0504T, Isolated from Blood Culture.</title>
        <authorList>
            <person name="Bernier A.-M."/>
            <person name="Bernard K."/>
        </authorList>
    </citation>
    <scope>NUCLEOTIDE SEQUENCE [LARGE SCALE GENOMIC DNA]</scope>
    <source>
        <strain evidence="4 5">LCDC 89-0504</strain>
    </source>
</reference>
<evidence type="ECO:0000313" key="5">
    <source>
        <dbReference type="Proteomes" id="UP000054404"/>
    </source>
</evidence>
<dbReference type="Pfam" id="PF00005">
    <property type="entry name" value="ABC_tran"/>
    <property type="match status" value="1"/>
</dbReference>
<organism evidence="4 5">
    <name type="scientific">Trueperella bernardiae</name>
    <dbReference type="NCBI Taxonomy" id="59561"/>
    <lineage>
        <taxon>Bacteria</taxon>
        <taxon>Bacillati</taxon>
        <taxon>Actinomycetota</taxon>
        <taxon>Actinomycetes</taxon>
        <taxon>Actinomycetales</taxon>
        <taxon>Actinomycetaceae</taxon>
        <taxon>Trueperella</taxon>
    </lineage>
</organism>
<dbReference type="Gene3D" id="3.40.50.300">
    <property type="entry name" value="P-loop containing nucleotide triphosphate hydrolases"/>
    <property type="match status" value="1"/>
</dbReference>
<dbReference type="SMART" id="SM00382">
    <property type="entry name" value="AAA"/>
    <property type="match status" value="1"/>
</dbReference>
<gene>
    <name evidence="4" type="primary">ylmA</name>
    <name evidence="4" type="ORF">AQZ59_00385</name>
</gene>
<dbReference type="SUPFAM" id="SSF52540">
    <property type="entry name" value="P-loop containing nucleoside triphosphate hydrolases"/>
    <property type="match status" value="1"/>
</dbReference>
<dbReference type="PANTHER" id="PTHR43158:SF2">
    <property type="entry name" value="SKFA PEPTIDE EXPORT ATP-BINDING PROTEIN SKFE"/>
    <property type="match status" value="1"/>
</dbReference>
<evidence type="ECO:0000256" key="2">
    <source>
        <dbReference type="ARBA" id="ARBA00022840"/>
    </source>
</evidence>
<dbReference type="EC" id="3.6.3.-" evidence="4"/>
<dbReference type="AlphaFoldDB" id="A0A0W1KMV7"/>
<dbReference type="RefSeq" id="WP_062612623.1">
    <property type="nucleotide sequence ID" value="NZ_LNIZ01000001.1"/>
</dbReference>
<feature type="domain" description="ABC transporter" evidence="3">
    <location>
        <begin position="5"/>
        <end position="245"/>
    </location>
</feature>
<dbReference type="InterPro" id="IPR027417">
    <property type="entry name" value="P-loop_NTPase"/>
</dbReference>
<dbReference type="InterPro" id="IPR003439">
    <property type="entry name" value="ABC_transporter-like_ATP-bd"/>
</dbReference>
<protein>
    <submittedName>
        <fullName evidence="4">Putative ABC transporter ATP-binding protein YlmA</fullName>
        <ecNumber evidence="4">3.6.3.-</ecNumber>
    </submittedName>
</protein>
<dbReference type="OrthoDB" id="9789994at2"/>
<evidence type="ECO:0000313" key="4">
    <source>
        <dbReference type="EMBL" id="KTF05075.1"/>
    </source>
</evidence>
<sequence length="262" mass="27942">MGDVLQVSNVVVRRGGRHIIDGIDWSVNEGERWVVLGPNGAGKTTLIRLISGRMHPTSGKVTIIGEQLGHTDVSELYPLVGLASSALDQRINDAETVLNVVRSAAYGMVGTWRESYEELDDERALGLLDALGVAGLADQRWGTLSSGERKRVGIARALMPDPEVLVLDEPASGLDLGGREQLLTSLSQLAGGIYAPVIVLVTHHVEDIPQGFTHGLLLKDGQVAAAGELEEVMTSETLSSVFGVDVDLSLDAGRYTARARQS</sequence>
<dbReference type="Proteomes" id="UP000054404">
    <property type="component" value="Unassembled WGS sequence"/>
</dbReference>
<keyword evidence="5" id="KW-1185">Reference proteome</keyword>
<dbReference type="PROSITE" id="PS50893">
    <property type="entry name" value="ABC_TRANSPORTER_2"/>
    <property type="match status" value="1"/>
</dbReference>